<dbReference type="Pfam" id="PF07690">
    <property type="entry name" value="MFS_1"/>
    <property type="match status" value="1"/>
</dbReference>
<feature type="transmembrane region" description="Helical" evidence="6">
    <location>
        <begin position="258"/>
        <end position="278"/>
    </location>
</feature>
<reference evidence="8 9" key="1">
    <citation type="submission" date="2020-08" db="EMBL/GenBank/DDBJ databases">
        <title>Genomic Encyclopedia of Type Strains, Phase IV (KMG-IV): sequencing the most valuable type-strain genomes for metagenomic binning, comparative biology and taxonomic classification.</title>
        <authorList>
            <person name="Goeker M."/>
        </authorList>
    </citation>
    <scope>NUCLEOTIDE SEQUENCE [LARGE SCALE GENOMIC DNA]</scope>
    <source>
        <strain evidence="8 9">DSM 100734</strain>
    </source>
</reference>
<feature type="transmembrane region" description="Helical" evidence="6">
    <location>
        <begin position="94"/>
        <end position="112"/>
    </location>
</feature>
<evidence type="ECO:0000256" key="4">
    <source>
        <dbReference type="ARBA" id="ARBA00022989"/>
    </source>
</evidence>
<dbReference type="AlphaFoldDB" id="A0A7W9Y6R9"/>
<dbReference type="EMBL" id="JACHEG010000002">
    <property type="protein sequence ID" value="MBB6162198.1"/>
    <property type="molecule type" value="Genomic_DNA"/>
</dbReference>
<name>A0A7W9Y6R9_9HYPH</name>
<feature type="transmembrane region" description="Helical" evidence="6">
    <location>
        <begin position="66"/>
        <end position="87"/>
    </location>
</feature>
<proteinExistence type="predicted"/>
<evidence type="ECO:0000256" key="2">
    <source>
        <dbReference type="ARBA" id="ARBA00022475"/>
    </source>
</evidence>
<dbReference type="PROSITE" id="PS50850">
    <property type="entry name" value="MFS"/>
    <property type="match status" value="1"/>
</dbReference>
<dbReference type="InterPro" id="IPR020846">
    <property type="entry name" value="MFS_dom"/>
</dbReference>
<protein>
    <submittedName>
        <fullName evidence="8">DHA1 family inner membrane transport protein</fullName>
    </submittedName>
</protein>
<dbReference type="Gene3D" id="1.20.1250.20">
    <property type="entry name" value="MFS general substrate transporter like domains"/>
    <property type="match status" value="2"/>
</dbReference>
<keyword evidence="3 6" id="KW-0812">Transmembrane</keyword>
<dbReference type="GO" id="GO:0022857">
    <property type="term" value="F:transmembrane transporter activity"/>
    <property type="evidence" value="ECO:0007669"/>
    <property type="project" value="InterPro"/>
</dbReference>
<dbReference type="InterPro" id="IPR036259">
    <property type="entry name" value="MFS_trans_sf"/>
</dbReference>
<feature type="transmembrane region" description="Helical" evidence="6">
    <location>
        <begin position="156"/>
        <end position="176"/>
    </location>
</feature>
<keyword evidence="2" id="KW-1003">Cell membrane</keyword>
<keyword evidence="4 6" id="KW-1133">Transmembrane helix</keyword>
<dbReference type="PANTHER" id="PTHR43124:SF3">
    <property type="entry name" value="CHLORAMPHENICOL EFFLUX PUMP RV0191"/>
    <property type="match status" value="1"/>
</dbReference>
<feature type="transmembrane region" description="Helical" evidence="6">
    <location>
        <begin position="290"/>
        <end position="308"/>
    </location>
</feature>
<dbReference type="InterPro" id="IPR011701">
    <property type="entry name" value="MFS"/>
</dbReference>
<keyword evidence="5 6" id="KW-0472">Membrane</keyword>
<evidence type="ECO:0000256" key="1">
    <source>
        <dbReference type="ARBA" id="ARBA00004651"/>
    </source>
</evidence>
<sequence length="407" mass="42391">MTDSVHSMDAARASSSHQTLSPLAVLLITFALAVGGFGIGTGEFVIMGLLPDVAKTFEVSIPMAGYVISAYALGVVVGAPIIAVLSARVPRRTLLLWLMGVFAAGNILSAMAPDFWSFTFLRFLTGLPHGAYFGVASLVAASMVPPNKRARAVGRVMLGLTIATLLGTPLATFMGQLLSWRAAFYLVGGIGALTVALVWYFKPKDKVQEGASILRELSAFAKPQVWLTLGIAAVGFGGMFSVFSYIASTTTETAGLPASMVAVVLALFGIGMNVGNIVGSRLADISLKGTIGGSMVFYIIVMLVFANFAQYPIVLYVTVFLVGCGFAPAPALQTRLMDVAADAQTLAAASNHSAFNIANALGAALGGLVISWGWGFAATGYVGVLFSLLGLGVFSVSIWLERKTGHA</sequence>
<organism evidence="8 9">
    <name type="scientific">Rhizobium wenxiniae</name>
    <dbReference type="NCBI Taxonomy" id="1737357"/>
    <lineage>
        <taxon>Bacteria</taxon>
        <taxon>Pseudomonadati</taxon>
        <taxon>Pseudomonadota</taxon>
        <taxon>Alphaproteobacteria</taxon>
        <taxon>Hyphomicrobiales</taxon>
        <taxon>Rhizobiaceae</taxon>
        <taxon>Rhizobium/Agrobacterium group</taxon>
        <taxon>Rhizobium</taxon>
    </lineage>
</organism>
<evidence type="ECO:0000259" key="7">
    <source>
        <dbReference type="PROSITE" id="PS50850"/>
    </source>
</evidence>
<dbReference type="GO" id="GO:0005886">
    <property type="term" value="C:plasma membrane"/>
    <property type="evidence" value="ECO:0007669"/>
    <property type="project" value="UniProtKB-SubCell"/>
</dbReference>
<dbReference type="RefSeq" id="WP_183992091.1">
    <property type="nucleotide sequence ID" value="NZ_BMHW01000002.1"/>
</dbReference>
<feature type="transmembrane region" description="Helical" evidence="6">
    <location>
        <begin position="380"/>
        <end position="400"/>
    </location>
</feature>
<feature type="transmembrane region" description="Helical" evidence="6">
    <location>
        <begin position="225"/>
        <end position="246"/>
    </location>
</feature>
<feature type="transmembrane region" description="Helical" evidence="6">
    <location>
        <begin position="314"/>
        <end position="332"/>
    </location>
</feature>
<feature type="domain" description="Major facilitator superfamily (MFS) profile" evidence="7">
    <location>
        <begin position="28"/>
        <end position="405"/>
    </location>
</feature>
<dbReference type="SUPFAM" id="SSF103473">
    <property type="entry name" value="MFS general substrate transporter"/>
    <property type="match status" value="1"/>
</dbReference>
<evidence type="ECO:0000256" key="3">
    <source>
        <dbReference type="ARBA" id="ARBA00022692"/>
    </source>
</evidence>
<dbReference type="PANTHER" id="PTHR43124">
    <property type="entry name" value="PURINE EFFLUX PUMP PBUE"/>
    <property type="match status" value="1"/>
</dbReference>
<feature type="transmembrane region" description="Helical" evidence="6">
    <location>
        <begin position="124"/>
        <end position="144"/>
    </location>
</feature>
<dbReference type="InterPro" id="IPR050189">
    <property type="entry name" value="MFS_Efflux_Transporters"/>
</dbReference>
<comment type="subcellular location">
    <subcellularLocation>
        <location evidence="1">Cell membrane</location>
        <topology evidence="1">Multi-pass membrane protein</topology>
    </subcellularLocation>
</comment>
<feature type="transmembrane region" description="Helical" evidence="6">
    <location>
        <begin position="182"/>
        <end position="201"/>
    </location>
</feature>
<evidence type="ECO:0000256" key="5">
    <source>
        <dbReference type="ARBA" id="ARBA00023136"/>
    </source>
</evidence>
<accession>A0A7W9Y6R9</accession>
<feature type="transmembrane region" description="Helical" evidence="6">
    <location>
        <begin position="20"/>
        <end position="46"/>
    </location>
</feature>
<evidence type="ECO:0000313" key="9">
    <source>
        <dbReference type="Proteomes" id="UP000547879"/>
    </source>
</evidence>
<dbReference type="CDD" id="cd17324">
    <property type="entry name" value="MFS_NepI_like"/>
    <property type="match status" value="1"/>
</dbReference>
<keyword evidence="9" id="KW-1185">Reference proteome</keyword>
<evidence type="ECO:0000256" key="6">
    <source>
        <dbReference type="SAM" id="Phobius"/>
    </source>
</evidence>
<comment type="caution">
    <text evidence="8">The sequence shown here is derived from an EMBL/GenBank/DDBJ whole genome shotgun (WGS) entry which is preliminary data.</text>
</comment>
<gene>
    <name evidence="8" type="ORF">HNQ72_002016</name>
</gene>
<evidence type="ECO:0000313" key="8">
    <source>
        <dbReference type="EMBL" id="MBB6162198.1"/>
    </source>
</evidence>
<dbReference type="Proteomes" id="UP000547879">
    <property type="component" value="Unassembled WGS sequence"/>
</dbReference>
<feature type="transmembrane region" description="Helical" evidence="6">
    <location>
        <begin position="353"/>
        <end position="374"/>
    </location>
</feature>